<feature type="compositionally biased region" description="Low complexity" evidence="1">
    <location>
        <begin position="246"/>
        <end position="263"/>
    </location>
</feature>
<accession>A0A1J9QQU5</accession>
<evidence type="ECO:0000256" key="1">
    <source>
        <dbReference type="SAM" id="MobiDB-lite"/>
    </source>
</evidence>
<dbReference type="GeneID" id="31016910"/>
<reference evidence="2 3" key="1">
    <citation type="submission" date="2016-10" db="EMBL/GenBank/DDBJ databases">
        <title>Proteomics and genomics reveal pathogen-plant mechanisms compatible with a hemibiotrophic lifestyle of Diplodia corticola.</title>
        <authorList>
            <person name="Fernandes I."/>
            <person name="De Jonge R."/>
            <person name="Van De Peer Y."/>
            <person name="Devreese B."/>
            <person name="Alves A."/>
            <person name="Esteves A.C."/>
        </authorList>
    </citation>
    <scope>NUCLEOTIDE SEQUENCE [LARGE SCALE GENOMIC DNA]</scope>
    <source>
        <strain evidence="2 3">CBS 112549</strain>
    </source>
</reference>
<proteinExistence type="predicted"/>
<keyword evidence="3" id="KW-1185">Reference proteome</keyword>
<dbReference type="Proteomes" id="UP000183809">
    <property type="component" value="Unassembled WGS sequence"/>
</dbReference>
<dbReference type="EMBL" id="MNUE01000050">
    <property type="protein sequence ID" value="OJD31302.1"/>
    <property type="molecule type" value="Genomic_DNA"/>
</dbReference>
<dbReference type="RefSeq" id="XP_020127562.1">
    <property type="nucleotide sequence ID" value="XM_020276649.1"/>
</dbReference>
<name>A0A1J9QQU5_9PEZI</name>
<evidence type="ECO:0000313" key="3">
    <source>
        <dbReference type="Proteomes" id="UP000183809"/>
    </source>
</evidence>
<feature type="compositionally biased region" description="Acidic residues" evidence="1">
    <location>
        <begin position="359"/>
        <end position="385"/>
    </location>
</feature>
<organism evidence="2 3">
    <name type="scientific">Diplodia corticola</name>
    <dbReference type="NCBI Taxonomy" id="236234"/>
    <lineage>
        <taxon>Eukaryota</taxon>
        <taxon>Fungi</taxon>
        <taxon>Dikarya</taxon>
        <taxon>Ascomycota</taxon>
        <taxon>Pezizomycotina</taxon>
        <taxon>Dothideomycetes</taxon>
        <taxon>Dothideomycetes incertae sedis</taxon>
        <taxon>Botryosphaeriales</taxon>
        <taxon>Botryosphaeriaceae</taxon>
        <taxon>Diplodia</taxon>
    </lineage>
</organism>
<evidence type="ECO:0000313" key="2">
    <source>
        <dbReference type="EMBL" id="OJD31302.1"/>
    </source>
</evidence>
<feature type="region of interest" description="Disordered" evidence="1">
    <location>
        <begin position="339"/>
        <end position="385"/>
    </location>
</feature>
<dbReference type="AlphaFoldDB" id="A0A1J9QQU5"/>
<feature type="region of interest" description="Disordered" evidence="1">
    <location>
        <begin position="219"/>
        <end position="289"/>
    </location>
</feature>
<gene>
    <name evidence="2" type="ORF">BKCO1_5000055</name>
</gene>
<sequence>MSTTSSNSALDVLPGFQSAVFVDHLLPGRAQDTDVMEQGHKIKAIMDELEEQYVHVLGDVQSRRFTIAANWDTERNLPIVYKDGERTDALTSLMVHHATCNNSHSFTFFMPGSSGRIRPCSYFCPFLFIGLYKHIYIRNSIGNVGPMPHVPPNPEEGRALDMVVSAYQRVGFLPAHSSLEEANTLKTQALDLLRTTEAEMLTAQLMMSRVMGEDVLSTVRKDDHDDGPAAEGGQGGIPATLHDQHTATAGNSASQAAASTQTAPHKTTLAVRSKTSSAGYPTHSSADDNLSLNYYALDPSNGNEWHRPVSFNANMMQWLPPQTQSSMARFIASQEAVKSTEGVDADLGSDDARKHTDGEDVLSTDGEDVLSTDGEDVLSTDGEDVLSTDDDFDLFDADI</sequence>
<feature type="compositionally biased region" description="Polar residues" evidence="1">
    <location>
        <begin position="273"/>
        <end position="289"/>
    </location>
</feature>
<protein>
    <submittedName>
        <fullName evidence="2">Uncharacterized protein</fullName>
    </submittedName>
</protein>
<dbReference type="OrthoDB" id="10598494at2759"/>
<comment type="caution">
    <text evidence="2">The sequence shown here is derived from an EMBL/GenBank/DDBJ whole genome shotgun (WGS) entry which is preliminary data.</text>
</comment>